<dbReference type="Proteomes" id="UP000178098">
    <property type="component" value="Unassembled WGS sequence"/>
</dbReference>
<comment type="function">
    <text evidence="3">Binds together with bS18 to 16S ribosomal RNA.</text>
</comment>
<evidence type="ECO:0000313" key="4">
    <source>
        <dbReference type="EMBL" id="OGK29694.1"/>
    </source>
</evidence>
<dbReference type="SUPFAM" id="SSF54995">
    <property type="entry name" value="Ribosomal protein S6"/>
    <property type="match status" value="1"/>
</dbReference>
<dbReference type="PANTHER" id="PTHR21011:SF1">
    <property type="entry name" value="SMALL RIBOSOMAL SUBUNIT PROTEIN BS6M"/>
    <property type="match status" value="1"/>
</dbReference>
<dbReference type="GO" id="GO:0005737">
    <property type="term" value="C:cytoplasm"/>
    <property type="evidence" value="ECO:0007669"/>
    <property type="project" value="UniProtKB-ARBA"/>
</dbReference>
<dbReference type="EMBL" id="MFZT01000041">
    <property type="protein sequence ID" value="OGK29694.1"/>
    <property type="molecule type" value="Genomic_DNA"/>
</dbReference>
<dbReference type="InterPro" id="IPR020814">
    <property type="entry name" value="Ribosomal_S6_plastid/chlpt"/>
</dbReference>
<dbReference type="CDD" id="cd00473">
    <property type="entry name" value="bS6"/>
    <property type="match status" value="1"/>
</dbReference>
<proteinExistence type="inferred from homology"/>
<accession>A0A1F7HFB9</accession>
<dbReference type="NCBIfam" id="TIGR00166">
    <property type="entry name" value="S6"/>
    <property type="match status" value="1"/>
</dbReference>
<dbReference type="GO" id="GO:0005840">
    <property type="term" value="C:ribosome"/>
    <property type="evidence" value="ECO:0007669"/>
    <property type="project" value="UniProtKB-KW"/>
</dbReference>
<protein>
    <recommendedName>
        <fullName evidence="2 3">Small ribosomal subunit protein bS6</fullName>
    </recommendedName>
</protein>
<dbReference type="AlphaFoldDB" id="A0A1F7HFB9"/>
<dbReference type="HAMAP" id="MF_00360">
    <property type="entry name" value="Ribosomal_bS6"/>
    <property type="match status" value="1"/>
</dbReference>
<comment type="similarity">
    <text evidence="1 3">Belongs to the bacterial ribosomal protein bS6 family.</text>
</comment>
<organism evidence="4 5">
    <name type="scientific">Candidatus Roizmanbacteria bacterium RIFCSPHIGHO2_02_FULL_43_11</name>
    <dbReference type="NCBI Taxonomy" id="1802043"/>
    <lineage>
        <taxon>Bacteria</taxon>
        <taxon>Candidatus Roizmaniibacteriota</taxon>
    </lineage>
</organism>
<dbReference type="InterPro" id="IPR035980">
    <property type="entry name" value="Ribosomal_bS6_sf"/>
</dbReference>
<keyword evidence="3" id="KW-0687">Ribonucleoprotein</keyword>
<dbReference type="Pfam" id="PF01250">
    <property type="entry name" value="Ribosomal_S6"/>
    <property type="match status" value="1"/>
</dbReference>
<name>A0A1F7HFB9_9BACT</name>
<dbReference type="InterPro" id="IPR000529">
    <property type="entry name" value="Ribosomal_bS6"/>
</dbReference>
<sequence>MNVYEIAFITADDKAQEQKIVEDIITQHKGKVTQKNDWGERQFVYRMAHLSKGYYYIWNFTIEPDQLFELKKRLNITEQVVRYLILKVD</sequence>
<keyword evidence="3" id="KW-0694">RNA-binding</keyword>
<dbReference type="GO" id="GO:0006412">
    <property type="term" value="P:translation"/>
    <property type="evidence" value="ECO:0007669"/>
    <property type="project" value="UniProtKB-UniRule"/>
</dbReference>
<dbReference type="GO" id="GO:1990904">
    <property type="term" value="C:ribonucleoprotein complex"/>
    <property type="evidence" value="ECO:0007669"/>
    <property type="project" value="UniProtKB-KW"/>
</dbReference>
<evidence type="ECO:0000256" key="1">
    <source>
        <dbReference type="ARBA" id="ARBA00009512"/>
    </source>
</evidence>
<comment type="caution">
    <text evidence="4">The sequence shown here is derived from an EMBL/GenBank/DDBJ whole genome shotgun (WGS) entry which is preliminary data.</text>
</comment>
<evidence type="ECO:0000256" key="2">
    <source>
        <dbReference type="ARBA" id="ARBA00035294"/>
    </source>
</evidence>
<keyword evidence="3 4" id="KW-0689">Ribosomal protein</keyword>
<reference evidence="4 5" key="1">
    <citation type="journal article" date="2016" name="Nat. Commun.">
        <title>Thousands of microbial genomes shed light on interconnected biogeochemical processes in an aquifer system.</title>
        <authorList>
            <person name="Anantharaman K."/>
            <person name="Brown C.T."/>
            <person name="Hug L.A."/>
            <person name="Sharon I."/>
            <person name="Castelle C.J."/>
            <person name="Probst A.J."/>
            <person name="Thomas B.C."/>
            <person name="Singh A."/>
            <person name="Wilkins M.J."/>
            <person name="Karaoz U."/>
            <person name="Brodie E.L."/>
            <person name="Williams K.H."/>
            <person name="Hubbard S.S."/>
            <person name="Banfield J.F."/>
        </authorList>
    </citation>
    <scope>NUCLEOTIDE SEQUENCE [LARGE SCALE GENOMIC DNA]</scope>
</reference>
<dbReference type="GO" id="GO:0003735">
    <property type="term" value="F:structural constituent of ribosome"/>
    <property type="evidence" value="ECO:0007669"/>
    <property type="project" value="InterPro"/>
</dbReference>
<dbReference type="InterPro" id="IPR014717">
    <property type="entry name" value="Transl_elong_EF1B/ribsomal_bS6"/>
</dbReference>
<evidence type="ECO:0000256" key="3">
    <source>
        <dbReference type="HAMAP-Rule" id="MF_00360"/>
    </source>
</evidence>
<keyword evidence="3" id="KW-0699">rRNA-binding</keyword>
<gene>
    <name evidence="3" type="primary">rpsF</name>
    <name evidence="4" type="ORF">A3D08_03240</name>
</gene>
<evidence type="ECO:0000313" key="5">
    <source>
        <dbReference type="Proteomes" id="UP000178098"/>
    </source>
</evidence>
<dbReference type="PANTHER" id="PTHR21011">
    <property type="entry name" value="MITOCHONDRIAL 28S RIBOSOMAL PROTEIN S6"/>
    <property type="match status" value="1"/>
</dbReference>
<dbReference type="Gene3D" id="3.30.70.60">
    <property type="match status" value="1"/>
</dbReference>
<dbReference type="GO" id="GO:0070181">
    <property type="term" value="F:small ribosomal subunit rRNA binding"/>
    <property type="evidence" value="ECO:0007669"/>
    <property type="project" value="TreeGrafter"/>
</dbReference>